<evidence type="ECO:0000313" key="4">
    <source>
        <dbReference type="Proteomes" id="UP000298138"/>
    </source>
</evidence>
<evidence type="ECO:0000256" key="2">
    <source>
        <dbReference type="SAM" id="MobiDB-lite"/>
    </source>
</evidence>
<name>A0A4S2N6G0_9PEZI</name>
<dbReference type="EMBL" id="ML220112">
    <property type="protein sequence ID" value="TGZ84860.1"/>
    <property type="molecule type" value="Genomic_DNA"/>
</dbReference>
<organism evidence="3 4">
    <name type="scientific">Ascodesmis nigricans</name>
    <dbReference type="NCBI Taxonomy" id="341454"/>
    <lineage>
        <taxon>Eukaryota</taxon>
        <taxon>Fungi</taxon>
        <taxon>Dikarya</taxon>
        <taxon>Ascomycota</taxon>
        <taxon>Pezizomycotina</taxon>
        <taxon>Pezizomycetes</taxon>
        <taxon>Pezizales</taxon>
        <taxon>Ascodesmidaceae</taxon>
        <taxon>Ascodesmis</taxon>
    </lineage>
</organism>
<dbReference type="GO" id="GO:0005634">
    <property type="term" value="C:nucleus"/>
    <property type="evidence" value="ECO:0007669"/>
    <property type="project" value="TreeGrafter"/>
</dbReference>
<dbReference type="Proteomes" id="UP000298138">
    <property type="component" value="Unassembled WGS sequence"/>
</dbReference>
<evidence type="ECO:0000256" key="1">
    <source>
        <dbReference type="ARBA" id="ARBA00034736"/>
    </source>
</evidence>
<comment type="similarity">
    <text evidence="1">Belongs to the TTI2 family.</text>
</comment>
<dbReference type="STRING" id="341454.A0A4S2N6G0"/>
<dbReference type="OrthoDB" id="6417021at2759"/>
<gene>
    <name evidence="3" type="ORF">EX30DRAFT_337319</name>
</gene>
<accession>A0A4S2N6G0</accession>
<protein>
    <recommendedName>
        <fullName evidence="5">ARM repeat-containing protein</fullName>
    </recommendedName>
</protein>
<dbReference type="GO" id="GO:0110078">
    <property type="term" value="C:TTT Hsp90 cochaperone complex"/>
    <property type="evidence" value="ECO:0007669"/>
    <property type="project" value="InterPro"/>
</dbReference>
<dbReference type="Pfam" id="PF10521">
    <property type="entry name" value="Tti2"/>
    <property type="match status" value="1"/>
</dbReference>
<sequence>MPIIEELSDSNDDNSSSQPPPHHVTSEQQASAALDKALHIVRDEAKPIEARYHEILLQLTPLEIYFPSAPPRTVPAFEERILTLLRPHPALVPSIASIDDDDAKETSPALSLYHTLSVKLLRLLKPHTLTPTVDFALTVSSLTNPDDAFTSTEASTIAISLLNSNNPSRYPHDIVITGILKDTIKPLFTHRTVSATRITPAGRLAIRDTTANADLIVDNLPWSTTLPSVMAVLEWVISTGLTDADLETAWPLLIPPILSINDSHVIKLRTRGIGMITMLLKRLEMAKNDLLRRTGLGGVLWEAVERGLGYFPPLTAVKDCVAINRKATECLRLMARVREPEETERRAALLDRIVREGFVKGMVYAGEKLELVEVLVNGLNSVIEDMGVWAVRHLQAVLPLLSEILGNPFGTTYLPLLHKTLQAEQTAICTCWPRLSEHVPELLHGISACWAQILEDEQVPRMNQTKKQDLDALKTELRKTAAMVEAVMIALEKSEGNEASARWHEIKRSVIEVDPGFEGLFEGA</sequence>
<dbReference type="FunCoup" id="A0A4S2N6G0">
    <property type="interactions" value="10"/>
</dbReference>
<proteinExistence type="inferred from homology"/>
<keyword evidence="4" id="KW-1185">Reference proteome</keyword>
<reference evidence="3 4" key="1">
    <citation type="submission" date="2019-04" db="EMBL/GenBank/DDBJ databases">
        <title>Comparative genomics and transcriptomics to analyze fruiting body development in filamentous ascomycetes.</title>
        <authorList>
            <consortium name="DOE Joint Genome Institute"/>
            <person name="Lutkenhaus R."/>
            <person name="Traeger S."/>
            <person name="Breuer J."/>
            <person name="Kuo A."/>
            <person name="Lipzen A."/>
            <person name="Pangilinan J."/>
            <person name="Dilworth D."/>
            <person name="Sandor L."/>
            <person name="Poggeler S."/>
            <person name="Barry K."/>
            <person name="Grigoriev I.V."/>
            <person name="Nowrousian M."/>
        </authorList>
    </citation>
    <scope>NUCLEOTIDE SEQUENCE [LARGE SCALE GENOMIC DNA]</scope>
    <source>
        <strain evidence="3 4">CBS 389.68</strain>
    </source>
</reference>
<dbReference type="PANTHER" id="PTHR32226">
    <property type="entry name" value="TELO2-INTERACTING PROTEIN 2"/>
    <property type="match status" value="1"/>
</dbReference>
<evidence type="ECO:0000313" key="3">
    <source>
        <dbReference type="EMBL" id="TGZ84860.1"/>
    </source>
</evidence>
<dbReference type="InParanoid" id="A0A4S2N6G0"/>
<feature type="region of interest" description="Disordered" evidence="2">
    <location>
        <begin position="1"/>
        <end position="30"/>
    </location>
</feature>
<dbReference type="GO" id="GO:0005829">
    <property type="term" value="C:cytosol"/>
    <property type="evidence" value="ECO:0007669"/>
    <property type="project" value="TreeGrafter"/>
</dbReference>
<evidence type="ECO:0008006" key="5">
    <source>
        <dbReference type="Google" id="ProtNLM"/>
    </source>
</evidence>
<dbReference type="InterPro" id="IPR018870">
    <property type="entry name" value="Tti2"/>
</dbReference>
<dbReference type="PANTHER" id="PTHR32226:SF2">
    <property type="entry name" value="TELO2-INTERACTING PROTEIN 2"/>
    <property type="match status" value="1"/>
</dbReference>
<feature type="compositionally biased region" description="Acidic residues" evidence="2">
    <location>
        <begin position="1"/>
        <end position="12"/>
    </location>
</feature>
<dbReference type="AlphaFoldDB" id="A0A4S2N6G0"/>